<comment type="similarity">
    <text evidence="1 3 5">Belongs to the Glu/Leu/Phe/Val dehydrogenases family.</text>
</comment>
<feature type="site" description="Important for catalysis" evidence="4">
    <location>
        <position position="148"/>
    </location>
</feature>
<dbReference type="STRING" id="229920.ADM99_15630"/>
<sequence>MSIETSYNIFESAQKQFDRIADLINLDPAMREFLRMPRREYSFSLPVYLDSGETKIFRGYKVQYNDALGPTKGGIRFHPQETLDTIRALSMWMTWKCAVTRLPLGGSSSGVAVDTHNLTPKEQERLCRCFVRQTAYSSGPEWDVMGPDIMTGPQHMLWMLDEYEAIHGVKSPGFITGKPVGLSGSKGRKEAPGFGVMIAVREALKELGLDIKKTTASVQGFGTVGRHAVQLYTQMGGRVTCIACLNHTDHTSYAFRKKDGIDFEQISAITDPFGEINKEKAINMGCECLPGDAWIEQDVDILVPAAMENQIRPDNVEKISRRVKILAEAANGPTDMDVDPVLKDREIHVIPDILANAGGVVCSYFEQVQSNMNYYWSKDEVLGKLDTHLTSAYFDVSTFARKHNLPMRDAAYMAAIDRVALACQERGWV</sequence>
<dbReference type="GO" id="GO:0004352">
    <property type="term" value="F:glutamate dehydrogenase (NAD+) activity"/>
    <property type="evidence" value="ECO:0007669"/>
    <property type="project" value="TreeGrafter"/>
</dbReference>
<dbReference type="OrthoDB" id="9803297at2"/>
<dbReference type="Gene3D" id="3.40.50.720">
    <property type="entry name" value="NAD(P)-binding Rossmann-like Domain"/>
    <property type="match status" value="1"/>
</dbReference>
<dbReference type="InterPro" id="IPR006095">
    <property type="entry name" value="Glu/Leu/Phe/Val/Trp_DH"/>
</dbReference>
<dbReference type="CDD" id="cd01076">
    <property type="entry name" value="NAD_bind_1_Glu_DH"/>
    <property type="match status" value="1"/>
</dbReference>
<evidence type="ECO:0000256" key="1">
    <source>
        <dbReference type="ARBA" id="ARBA00006382"/>
    </source>
</evidence>
<evidence type="ECO:0000313" key="8">
    <source>
        <dbReference type="Proteomes" id="UP000050430"/>
    </source>
</evidence>
<dbReference type="RefSeq" id="WP_062422446.1">
    <property type="nucleotide sequence ID" value="NZ_BBYA01000010.1"/>
</dbReference>
<protein>
    <recommendedName>
        <fullName evidence="3">Glutamate dehydrogenase</fullName>
    </recommendedName>
</protein>
<dbReference type="Pfam" id="PF02812">
    <property type="entry name" value="ELFV_dehydrog_N"/>
    <property type="match status" value="1"/>
</dbReference>
<evidence type="ECO:0000256" key="4">
    <source>
        <dbReference type="PIRSR" id="PIRSR000185-3"/>
    </source>
</evidence>
<dbReference type="EMBL" id="LGCK01000014">
    <property type="protein sequence ID" value="KPL70546.1"/>
    <property type="molecule type" value="Genomic_DNA"/>
</dbReference>
<dbReference type="InterPro" id="IPR046346">
    <property type="entry name" value="Aminoacid_DH-like_N_sf"/>
</dbReference>
<dbReference type="InterPro" id="IPR036291">
    <property type="entry name" value="NAD(P)-bd_dom_sf"/>
</dbReference>
<dbReference type="Gene3D" id="3.40.50.10860">
    <property type="entry name" value="Leucine Dehydrogenase, chain A, domain 1"/>
    <property type="match status" value="1"/>
</dbReference>
<dbReference type="PRINTS" id="PR00082">
    <property type="entry name" value="GLFDHDRGNASE"/>
</dbReference>
<keyword evidence="2 3" id="KW-0560">Oxidoreductase</keyword>
<reference evidence="7 8" key="1">
    <citation type="submission" date="2015-07" db="EMBL/GenBank/DDBJ databases">
        <title>Genome sequence of Leptolinea tardivitalis DSM 16556.</title>
        <authorList>
            <person name="Hemp J."/>
            <person name="Ward L.M."/>
            <person name="Pace L.A."/>
            <person name="Fischer W.W."/>
        </authorList>
    </citation>
    <scope>NUCLEOTIDE SEQUENCE [LARGE SCALE GENOMIC DNA]</scope>
    <source>
        <strain evidence="7 8">YMTK-2</strain>
    </source>
</reference>
<feature type="domain" description="Glutamate/phenylalanine/leucine/valine/L-tryptophan dehydrogenase C-terminal" evidence="6">
    <location>
        <begin position="185"/>
        <end position="427"/>
    </location>
</feature>
<dbReference type="PANTHER" id="PTHR11606:SF13">
    <property type="entry name" value="GLUTAMATE DEHYDROGENASE 1, MITOCHONDRIAL"/>
    <property type="match status" value="1"/>
</dbReference>
<proteinExistence type="inferred from homology"/>
<dbReference type="Pfam" id="PF00208">
    <property type="entry name" value="ELFV_dehydrog"/>
    <property type="match status" value="1"/>
</dbReference>
<dbReference type="PIRSF" id="PIRSF000185">
    <property type="entry name" value="Glu_DH"/>
    <property type="match status" value="1"/>
</dbReference>
<gene>
    <name evidence="7" type="ORF">ADM99_15630</name>
</gene>
<dbReference type="Proteomes" id="UP000050430">
    <property type="component" value="Unassembled WGS sequence"/>
</dbReference>
<dbReference type="InterPro" id="IPR006096">
    <property type="entry name" value="Glu/Leu/Phe/Val/Trp_DH_C"/>
</dbReference>
<dbReference type="SMART" id="SM00839">
    <property type="entry name" value="ELFV_dehydrog"/>
    <property type="match status" value="1"/>
</dbReference>
<evidence type="ECO:0000259" key="6">
    <source>
        <dbReference type="SMART" id="SM00839"/>
    </source>
</evidence>
<organism evidence="7 8">
    <name type="scientific">Leptolinea tardivitalis</name>
    <dbReference type="NCBI Taxonomy" id="229920"/>
    <lineage>
        <taxon>Bacteria</taxon>
        <taxon>Bacillati</taxon>
        <taxon>Chloroflexota</taxon>
        <taxon>Anaerolineae</taxon>
        <taxon>Anaerolineales</taxon>
        <taxon>Anaerolineaceae</taxon>
        <taxon>Leptolinea</taxon>
    </lineage>
</organism>
<evidence type="ECO:0000256" key="2">
    <source>
        <dbReference type="ARBA" id="ARBA00023002"/>
    </source>
</evidence>
<evidence type="ECO:0000256" key="3">
    <source>
        <dbReference type="PIRNR" id="PIRNR000185"/>
    </source>
</evidence>
<dbReference type="InterPro" id="IPR006097">
    <property type="entry name" value="Glu/Leu/Phe/Val/Trp_DH_dimer"/>
</dbReference>
<dbReference type="SUPFAM" id="SSF53223">
    <property type="entry name" value="Aminoacid dehydrogenase-like, N-terminal domain"/>
    <property type="match status" value="1"/>
</dbReference>
<dbReference type="GO" id="GO:0006538">
    <property type="term" value="P:L-glutamate catabolic process"/>
    <property type="evidence" value="ECO:0007669"/>
    <property type="project" value="TreeGrafter"/>
</dbReference>
<comment type="caution">
    <text evidence="7">The sequence shown here is derived from an EMBL/GenBank/DDBJ whole genome shotgun (WGS) entry which is preliminary data.</text>
</comment>
<evidence type="ECO:0000256" key="5">
    <source>
        <dbReference type="RuleBase" id="RU004417"/>
    </source>
</evidence>
<keyword evidence="8" id="KW-1185">Reference proteome</keyword>
<accession>A0A0N8GKS9</accession>
<dbReference type="AlphaFoldDB" id="A0A0N8GKS9"/>
<name>A0A0N8GKS9_9CHLR</name>
<dbReference type="SUPFAM" id="SSF51735">
    <property type="entry name" value="NAD(P)-binding Rossmann-fold domains"/>
    <property type="match status" value="1"/>
</dbReference>
<dbReference type="PATRIC" id="fig|229920.5.peg.502"/>
<dbReference type="InterPro" id="IPR014362">
    <property type="entry name" value="Glu_DH"/>
</dbReference>
<dbReference type="PANTHER" id="PTHR11606">
    <property type="entry name" value="GLUTAMATE DEHYDROGENASE"/>
    <property type="match status" value="1"/>
</dbReference>
<dbReference type="InterPro" id="IPR033922">
    <property type="entry name" value="NAD_bind_Glu_DH"/>
</dbReference>
<evidence type="ECO:0000313" key="7">
    <source>
        <dbReference type="EMBL" id="KPL70546.1"/>
    </source>
</evidence>